<feature type="compositionally biased region" description="Low complexity" evidence="2">
    <location>
        <begin position="125"/>
        <end position="138"/>
    </location>
</feature>
<evidence type="ECO:0000256" key="1">
    <source>
        <dbReference type="PIRSR" id="PIRSR605019-1"/>
    </source>
</evidence>
<dbReference type="FunCoup" id="A0A3Q7I9C5">
    <property type="interactions" value="17"/>
</dbReference>
<feature type="binding site" evidence="1">
    <location>
        <position position="390"/>
    </location>
    <ligand>
        <name>Zn(2+)</name>
        <dbReference type="ChEBI" id="CHEBI:29105"/>
    </ligand>
</feature>
<organism evidence="3">
    <name type="scientific">Solanum lycopersicum</name>
    <name type="common">Tomato</name>
    <name type="synonym">Lycopersicon esculentum</name>
    <dbReference type="NCBI Taxonomy" id="4081"/>
    <lineage>
        <taxon>Eukaryota</taxon>
        <taxon>Viridiplantae</taxon>
        <taxon>Streptophyta</taxon>
        <taxon>Embryophyta</taxon>
        <taxon>Tracheophyta</taxon>
        <taxon>Spermatophyta</taxon>
        <taxon>Magnoliopsida</taxon>
        <taxon>eudicotyledons</taxon>
        <taxon>Gunneridae</taxon>
        <taxon>Pentapetalae</taxon>
        <taxon>asterids</taxon>
        <taxon>lamiids</taxon>
        <taxon>Solanales</taxon>
        <taxon>Solanaceae</taxon>
        <taxon>Solanoideae</taxon>
        <taxon>Solaneae</taxon>
        <taxon>Solanum</taxon>
        <taxon>Solanum subgen. Lycopersicon</taxon>
    </lineage>
</organism>
<reference evidence="3" key="1">
    <citation type="journal article" date="2012" name="Nature">
        <title>The tomato genome sequence provides insights into fleshy fruit evolution.</title>
        <authorList>
            <consortium name="Tomato Genome Consortium"/>
        </authorList>
    </citation>
    <scope>NUCLEOTIDE SEQUENCE [LARGE SCALE GENOMIC DNA]</scope>
    <source>
        <strain evidence="3">cv. Heinz 1706</strain>
    </source>
</reference>
<evidence type="ECO:0008006" key="5">
    <source>
        <dbReference type="Google" id="ProtNLM"/>
    </source>
</evidence>
<dbReference type="Gramene" id="Solyc10g005210.3.1">
    <property type="protein sequence ID" value="Solyc10g005210.3.1"/>
    <property type="gene ID" value="Solyc10g005210.3"/>
</dbReference>
<name>A0A3Q7I9C5_SOLLC</name>
<dbReference type="PaxDb" id="4081-Solyc10g005210.2.1"/>
<feature type="binding site" evidence="1">
    <location>
        <position position="386"/>
    </location>
    <ligand>
        <name>Zn(2+)</name>
        <dbReference type="ChEBI" id="CHEBI:29105"/>
    </ligand>
</feature>
<dbReference type="GO" id="GO:0006284">
    <property type="term" value="P:base-excision repair"/>
    <property type="evidence" value="ECO:0007669"/>
    <property type="project" value="InterPro"/>
</dbReference>
<protein>
    <recommendedName>
        <fullName evidence="5">DNA-3-methyladenine glycosylase I</fullName>
    </recommendedName>
</protein>
<feature type="binding site" evidence="1">
    <location>
        <position position="230"/>
    </location>
    <ligand>
        <name>Zn(2+)</name>
        <dbReference type="ChEBI" id="CHEBI:29105"/>
    </ligand>
</feature>
<dbReference type="PANTHER" id="PTHR31116:SF4">
    <property type="entry name" value="DNA GLYCOSYLASE SUPERFAMILY PROTEIN"/>
    <property type="match status" value="1"/>
</dbReference>
<evidence type="ECO:0000313" key="4">
    <source>
        <dbReference type="Proteomes" id="UP000004994"/>
    </source>
</evidence>
<dbReference type="InterPro" id="IPR011257">
    <property type="entry name" value="DNA_glycosylase"/>
</dbReference>
<evidence type="ECO:0000256" key="2">
    <source>
        <dbReference type="SAM" id="MobiDB-lite"/>
    </source>
</evidence>
<dbReference type="GO" id="GO:0008725">
    <property type="term" value="F:DNA-3-methyladenine glycosylase activity"/>
    <property type="evidence" value="ECO:0007669"/>
    <property type="project" value="InterPro"/>
</dbReference>
<dbReference type="OMA" id="MCSYKFK"/>
<dbReference type="Pfam" id="PF03352">
    <property type="entry name" value="Adenine_glyco"/>
    <property type="match status" value="1"/>
</dbReference>
<keyword evidence="1" id="KW-0479">Metal-binding</keyword>
<dbReference type="GO" id="GO:0046872">
    <property type="term" value="F:metal ion binding"/>
    <property type="evidence" value="ECO:0007669"/>
    <property type="project" value="UniProtKB-KW"/>
</dbReference>
<keyword evidence="1" id="KW-0862">Zinc</keyword>
<dbReference type="SUPFAM" id="SSF48150">
    <property type="entry name" value="DNA-glycosylase"/>
    <property type="match status" value="1"/>
</dbReference>
<sequence>MKPQPLHVPFNKPPHTYPSKKGSHFFYKILHILSYHKISPFINHITLKILFQENKNMCSYKFKKQGGVVDISSQSISHINGRPVLQPYNNSHKKNNSCNVKISPSPKIKKVNVLDTNTSNEKSMTPKITKSSPPISPKIKPTIKKVKVDSKNTILGKDSSFMMVEVAASIAAATREQVANRQVQRKQRIAHYGRTNSPKLLSVAVDSTSREAKRCSFITPNSDPIYIAYHDEEWGVPVHDDNLLFELLVLTVAQVGSDWTSVLKRRQDFRDAFSGFDAEVVAKYNEKKIYSTSIEYGIELSQVRGVVDNSKRILEMKKQFGSFHKYVWGFVSNKPIRTQYKACNKIPVKTSKSETMSKDMVKKGFRYVGPTIIHSFMQAVGLTNDHIITCPRHAQCATQKQIAM</sequence>
<dbReference type="InParanoid" id="A0A3Q7I9C5"/>
<dbReference type="AlphaFoldDB" id="A0A3Q7I9C5"/>
<dbReference type="EnsemblPlants" id="Solyc10g005210.3.1">
    <property type="protein sequence ID" value="Solyc10g005210.3.1"/>
    <property type="gene ID" value="Solyc10g005210.3"/>
</dbReference>
<proteinExistence type="predicted"/>
<dbReference type="InterPro" id="IPR005019">
    <property type="entry name" value="Adenine_glyco"/>
</dbReference>
<reference evidence="3" key="2">
    <citation type="submission" date="2019-01" db="UniProtKB">
        <authorList>
            <consortium name="EnsemblPlants"/>
        </authorList>
    </citation>
    <scope>IDENTIFICATION</scope>
    <source>
        <strain evidence="3">cv. Heinz 1706</strain>
    </source>
</reference>
<accession>A0A3Q7I9C5</accession>
<dbReference type="Proteomes" id="UP000004994">
    <property type="component" value="Chromosome 10"/>
</dbReference>
<feature type="region of interest" description="Disordered" evidence="2">
    <location>
        <begin position="118"/>
        <end position="138"/>
    </location>
</feature>
<feature type="binding site" evidence="1">
    <location>
        <position position="215"/>
    </location>
    <ligand>
        <name>Zn(2+)</name>
        <dbReference type="ChEBI" id="CHEBI:29105"/>
    </ligand>
</feature>
<keyword evidence="4" id="KW-1185">Reference proteome</keyword>
<evidence type="ECO:0000313" key="3">
    <source>
        <dbReference type="EnsemblPlants" id="Solyc10g005210.3.1"/>
    </source>
</evidence>
<dbReference type="PANTHER" id="PTHR31116">
    <property type="entry name" value="OS04G0501200 PROTEIN"/>
    <property type="match status" value="1"/>
</dbReference>
<dbReference type="Gene3D" id="1.10.340.30">
    <property type="entry name" value="Hypothetical protein, domain 2"/>
    <property type="match status" value="1"/>
</dbReference>